<feature type="transmembrane region" description="Helical" evidence="1">
    <location>
        <begin position="90"/>
        <end position="108"/>
    </location>
</feature>
<keyword evidence="1" id="KW-0812">Transmembrane</keyword>
<keyword evidence="3" id="KW-1185">Reference proteome</keyword>
<accession>A0A917DC04</accession>
<reference evidence="2" key="1">
    <citation type="journal article" date="2014" name="Int. J. Syst. Evol. Microbiol.">
        <title>Complete genome sequence of Corynebacterium casei LMG S-19264T (=DSM 44701T), isolated from a smear-ripened cheese.</title>
        <authorList>
            <consortium name="US DOE Joint Genome Institute (JGI-PGF)"/>
            <person name="Walter F."/>
            <person name="Albersmeier A."/>
            <person name="Kalinowski J."/>
            <person name="Ruckert C."/>
        </authorList>
    </citation>
    <scope>NUCLEOTIDE SEQUENCE</scope>
    <source>
        <strain evidence="2">CGMCC 1.15152</strain>
    </source>
</reference>
<dbReference type="Pfam" id="PF09819">
    <property type="entry name" value="ABC_cobalt"/>
    <property type="match status" value="1"/>
</dbReference>
<evidence type="ECO:0000313" key="2">
    <source>
        <dbReference type="EMBL" id="GGD24473.1"/>
    </source>
</evidence>
<dbReference type="Proteomes" id="UP000633205">
    <property type="component" value="Unassembled WGS sequence"/>
</dbReference>
<dbReference type="InterPro" id="IPR017195">
    <property type="entry name" value="ABC_thiamin-permease_prd"/>
</dbReference>
<feature type="transmembrane region" description="Helical" evidence="1">
    <location>
        <begin position="65"/>
        <end position="84"/>
    </location>
</feature>
<comment type="caution">
    <text evidence="2">The sequence shown here is derived from an EMBL/GenBank/DDBJ whole genome shotgun (WGS) entry which is preliminary data.</text>
</comment>
<name>A0A917DC04_9MICO</name>
<keyword evidence="1" id="KW-1133">Transmembrane helix</keyword>
<feature type="transmembrane region" description="Helical" evidence="1">
    <location>
        <begin position="7"/>
        <end position="25"/>
    </location>
</feature>
<feature type="transmembrane region" description="Helical" evidence="1">
    <location>
        <begin position="115"/>
        <end position="136"/>
    </location>
</feature>
<evidence type="ECO:0000256" key="1">
    <source>
        <dbReference type="SAM" id="Phobius"/>
    </source>
</evidence>
<sequence length="184" mass="19274">MPRPSVLSTRVLLVCAAIGVATGLIGGIEGWLAVPVLAATPFLYGFVLGVHVLPGIIAQELFRAPWVALITHGMAALVGIAVAPVYAFQFLGSALLFGGIQELIAAAFRYRAWGWWRFLLSALAIGAAIAAVIWAIADLAALPAWSRIVYLVLSLLGPVAWTLIGLAVGRGLARAGIGPRTGRR</sequence>
<proteinExistence type="predicted"/>
<dbReference type="RefSeq" id="WP_188710331.1">
    <property type="nucleotide sequence ID" value="NZ_BMHO01000001.1"/>
</dbReference>
<protein>
    <recommendedName>
        <fullName evidence="4">Acyl esterase</fullName>
    </recommendedName>
</protein>
<evidence type="ECO:0000313" key="3">
    <source>
        <dbReference type="Proteomes" id="UP000633205"/>
    </source>
</evidence>
<feature type="transmembrane region" description="Helical" evidence="1">
    <location>
        <begin position="148"/>
        <end position="173"/>
    </location>
</feature>
<gene>
    <name evidence="2" type="ORF">GCM10010915_00530</name>
</gene>
<organism evidence="2 3">
    <name type="scientific">Microbacterium faecale</name>
    <dbReference type="NCBI Taxonomy" id="1804630"/>
    <lineage>
        <taxon>Bacteria</taxon>
        <taxon>Bacillati</taxon>
        <taxon>Actinomycetota</taxon>
        <taxon>Actinomycetes</taxon>
        <taxon>Micrococcales</taxon>
        <taxon>Microbacteriaceae</taxon>
        <taxon>Microbacterium</taxon>
    </lineage>
</organism>
<dbReference type="EMBL" id="BMHO01000001">
    <property type="protein sequence ID" value="GGD24473.1"/>
    <property type="molecule type" value="Genomic_DNA"/>
</dbReference>
<feature type="transmembrane region" description="Helical" evidence="1">
    <location>
        <begin position="31"/>
        <end position="53"/>
    </location>
</feature>
<keyword evidence="1" id="KW-0472">Membrane</keyword>
<evidence type="ECO:0008006" key="4">
    <source>
        <dbReference type="Google" id="ProtNLM"/>
    </source>
</evidence>
<reference evidence="2" key="2">
    <citation type="submission" date="2020-09" db="EMBL/GenBank/DDBJ databases">
        <authorList>
            <person name="Sun Q."/>
            <person name="Zhou Y."/>
        </authorList>
    </citation>
    <scope>NUCLEOTIDE SEQUENCE</scope>
    <source>
        <strain evidence="2">CGMCC 1.15152</strain>
    </source>
</reference>
<dbReference type="AlphaFoldDB" id="A0A917DC04"/>